<sequence>MSTLENLSILNTFEDDPYRNLSKDVYEQDDDSDSSDMSTSPPPHGRRSPGKEPASPTIGHVQDRLAAHLRNCFELPDPRTKTNKEIKKTRLQVRQDKASTSRITLPTPRDASRNDKLETYIVALPKSPHNKPRRVLLSKDSADAPIITVSMRGDVQFFDRNKWHRISRFSRPNDSVYRHVVDATIVGATAIIGYGNGPSQISLVRLSEGSSPLLVDLEQNRPHKVSLDSGSRTGKAAISCLAAKKSTAHITQFFTGGHDKTLRLWSVGDANLATSEKLTTLTTIPEALGFRDRSLIVGTSRKILTVDLGHLSSIPTSAQLSNSVCQIHIHSQAPNVTILEVNSLDFQVQIFDDRKKQGFDRVADCYFGARQARTSARSTRGDTDFSMFVKGYEDGTVRMWDFRNSKVSHKNVWFVLRAEV</sequence>
<dbReference type="STRING" id="685588.A0A067TK72"/>
<evidence type="ECO:0000313" key="4">
    <source>
        <dbReference type="Proteomes" id="UP000027222"/>
    </source>
</evidence>
<dbReference type="InterPro" id="IPR001680">
    <property type="entry name" value="WD40_rpt"/>
</dbReference>
<dbReference type="InterPro" id="IPR036322">
    <property type="entry name" value="WD40_repeat_dom_sf"/>
</dbReference>
<protein>
    <recommendedName>
        <fullName evidence="5">WD40 repeat-like protein</fullName>
    </recommendedName>
</protein>
<dbReference type="EMBL" id="KL142368">
    <property type="protein sequence ID" value="KDR83531.1"/>
    <property type="molecule type" value="Genomic_DNA"/>
</dbReference>
<dbReference type="PROSITE" id="PS50082">
    <property type="entry name" value="WD_REPEATS_2"/>
    <property type="match status" value="1"/>
</dbReference>
<reference evidence="4" key="1">
    <citation type="journal article" date="2014" name="Proc. Natl. Acad. Sci. U.S.A.">
        <title>Extensive sampling of basidiomycete genomes demonstrates inadequacy of the white-rot/brown-rot paradigm for wood decay fungi.</title>
        <authorList>
            <person name="Riley R."/>
            <person name="Salamov A.A."/>
            <person name="Brown D.W."/>
            <person name="Nagy L.G."/>
            <person name="Floudas D."/>
            <person name="Held B.W."/>
            <person name="Levasseur A."/>
            <person name="Lombard V."/>
            <person name="Morin E."/>
            <person name="Otillar R."/>
            <person name="Lindquist E.A."/>
            <person name="Sun H."/>
            <person name="LaButti K.M."/>
            <person name="Schmutz J."/>
            <person name="Jabbour D."/>
            <person name="Luo H."/>
            <person name="Baker S.E."/>
            <person name="Pisabarro A.G."/>
            <person name="Walton J.D."/>
            <person name="Blanchette R.A."/>
            <person name="Henrissat B."/>
            <person name="Martin F."/>
            <person name="Cullen D."/>
            <person name="Hibbett D.S."/>
            <person name="Grigoriev I.V."/>
        </authorList>
    </citation>
    <scope>NUCLEOTIDE SEQUENCE [LARGE SCALE GENOMIC DNA]</scope>
    <source>
        <strain evidence="4">CBS 339.88</strain>
    </source>
</reference>
<feature type="compositionally biased region" description="Basic and acidic residues" evidence="2">
    <location>
        <begin position="16"/>
        <end position="26"/>
    </location>
</feature>
<feature type="compositionally biased region" description="Polar residues" evidence="2">
    <location>
        <begin position="1"/>
        <end position="11"/>
    </location>
</feature>
<accession>A0A067TK72</accession>
<feature type="repeat" description="WD" evidence="1">
    <location>
        <begin position="386"/>
        <end position="410"/>
    </location>
</feature>
<dbReference type="AlphaFoldDB" id="A0A067TK72"/>
<dbReference type="Proteomes" id="UP000027222">
    <property type="component" value="Unassembled WGS sequence"/>
</dbReference>
<name>A0A067TK72_GALM3</name>
<evidence type="ECO:0000256" key="2">
    <source>
        <dbReference type="SAM" id="MobiDB-lite"/>
    </source>
</evidence>
<dbReference type="InterPro" id="IPR015943">
    <property type="entry name" value="WD40/YVTN_repeat-like_dom_sf"/>
</dbReference>
<organism evidence="3 4">
    <name type="scientific">Galerina marginata (strain CBS 339.88)</name>
    <dbReference type="NCBI Taxonomy" id="685588"/>
    <lineage>
        <taxon>Eukaryota</taxon>
        <taxon>Fungi</taxon>
        <taxon>Dikarya</taxon>
        <taxon>Basidiomycota</taxon>
        <taxon>Agaricomycotina</taxon>
        <taxon>Agaricomycetes</taxon>
        <taxon>Agaricomycetidae</taxon>
        <taxon>Agaricales</taxon>
        <taxon>Agaricineae</taxon>
        <taxon>Strophariaceae</taxon>
        <taxon>Galerina</taxon>
    </lineage>
</organism>
<evidence type="ECO:0008006" key="5">
    <source>
        <dbReference type="Google" id="ProtNLM"/>
    </source>
</evidence>
<proteinExistence type="predicted"/>
<evidence type="ECO:0000256" key="1">
    <source>
        <dbReference type="PROSITE-ProRule" id="PRU00221"/>
    </source>
</evidence>
<dbReference type="SUPFAM" id="SSF50978">
    <property type="entry name" value="WD40 repeat-like"/>
    <property type="match status" value="1"/>
</dbReference>
<keyword evidence="4" id="KW-1185">Reference proteome</keyword>
<feature type="compositionally biased region" description="Basic and acidic residues" evidence="2">
    <location>
        <begin position="76"/>
        <end position="99"/>
    </location>
</feature>
<evidence type="ECO:0000313" key="3">
    <source>
        <dbReference type="EMBL" id="KDR83531.1"/>
    </source>
</evidence>
<keyword evidence="1" id="KW-0853">WD repeat</keyword>
<feature type="region of interest" description="Disordered" evidence="2">
    <location>
        <begin position="1"/>
        <end position="58"/>
    </location>
</feature>
<dbReference type="Gene3D" id="2.130.10.10">
    <property type="entry name" value="YVTN repeat-like/Quinoprotein amine dehydrogenase"/>
    <property type="match status" value="1"/>
</dbReference>
<dbReference type="HOGENOM" id="CLU_653909_0_0_1"/>
<dbReference type="OrthoDB" id="1897642at2759"/>
<feature type="region of interest" description="Disordered" evidence="2">
    <location>
        <begin position="73"/>
        <end position="111"/>
    </location>
</feature>
<gene>
    <name evidence="3" type="ORF">GALMADRAFT_651263</name>
</gene>